<keyword evidence="5" id="KW-0863">Zinc-finger</keyword>
<sequence>MKHLVIVESPTKAKTIAKFLGKDFRIESSFGHIRDLPKSKLGVDLEHDFEPEYVIPTKSKARVTELKKLAAKADLIYFATDEDREGEAISWHLATVFKSPANKMKRIVFHEITESAIRAALENPRSIDLHLVDAQQARRVLDRLVGYQLSPFLWRKVARGLSAGRVQSVAVRLIVEREREILAFKPQEYWSVEADFHPESATETFRAKLAQIDGKTVDKLELKNEDEAQTIVKALEQARYQVSAVDHHQTKKGPLPPFTTSTLQQEANRRLGFSAKQTMMLAQQLYEGIELGSQGSVGLITYMRTDSVNLANKFLVEAQHYITAQIGPDYSTGPRRYKAKSKLAQEAHEAIRPTVAQNDPAAVKPHLDSRQFRLYQLIWQRAIASQMSEASIDSTKVDIAAQKTPYVFRATGSVIKFPGYLKVYPTATQDVLLPELKEKETVELQTLLPIQHFTQPPARYSEATLVKTLEEYGIGRPSTYAPTIATIQERGYVEKEDKRLKPTDIALVVNDVLVEHFPTIVDYQFTARLEDDLDEIANGEKEWRPVISEFWKPFNKNLKQKDKELNKKELTEEKTDEVCEKCGQPMVIKVGRYGKFLACTGYPDCKNTKPLNGDNEPA</sequence>
<dbReference type="InterPro" id="IPR000380">
    <property type="entry name" value="Topo_IA"/>
</dbReference>
<dbReference type="Pfam" id="PF01396">
    <property type="entry name" value="Zn_ribbon_Top1"/>
    <property type="match status" value="1"/>
</dbReference>
<dbReference type="PROSITE" id="PS00396">
    <property type="entry name" value="TOPO_IA_1"/>
    <property type="match status" value="1"/>
</dbReference>
<evidence type="ECO:0000256" key="5">
    <source>
        <dbReference type="ARBA" id="ARBA00022771"/>
    </source>
</evidence>
<dbReference type="Gene3D" id="1.10.460.10">
    <property type="entry name" value="Topoisomerase I, domain 2"/>
    <property type="match status" value="1"/>
</dbReference>
<dbReference type="EMBL" id="MHIL01000027">
    <property type="protein sequence ID" value="OGY50850.1"/>
    <property type="molecule type" value="Genomic_DNA"/>
</dbReference>
<name>A0A1G1YGJ4_9BACT</name>
<dbReference type="SMART" id="SM00437">
    <property type="entry name" value="TOP1Ac"/>
    <property type="match status" value="1"/>
</dbReference>
<dbReference type="CDD" id="cd03363">
    <property type="entry name" value="TOPRIM_TopoIA_TopoI"/>
    <property type="match status" value="1"/>
</dbReference>
<dbReference type="EC" id="5.6.2.1" evidence="3"/>
<dbReference type="InterPro" id="IPR005733">
    <property type="entry name" value="TopoI_bac-type"/>
</dbReference>
<dbReference type="GO" id="GO:0006265">
    <property type="term" value="P:DNA topological change"/>
    <property type="evidence" value="ECO:0007669"/>
    <property type="project" value="InterPro"/>
</dbReference>
<dbReference type="InterPro" id="IPR034149">
    <property type="entry name" value="TOPRIM_TopoI"/>
</dbReference>
<evidence type="ECO:0000256" key="6">
    <source>
        <dbReference type="ARBA" id="ARBA00022833"/>
    </source>
</evidence>
<dbReference type="GO" id="GO:0003677">
    <property type="term" value="F:DNA binding"/>
    <property type="evidence" value="ECO:0007669"/>
    <property type="project" value="UniProtKB-KW"/>
</dbReference>
<evidence type="ECO:0000259" key="16">
    <source>
        <dbReference type="PROSITE" id="PS52039"/>
    </source>
</evidence>
<dbReference type="Gene3D" id="1.10.290.10">
    <property type="entry name" value="Topoisomerase I, domain 4"/>
    <property type="match status" value="1"/>
</dbReference>
<feature type="domain" description="Toprim" evidence="15">
    <location>
        <begin position="2"/>
        <end position="112"/>
    </location>
</feature>
<evidence type="ECO:0000313" key="18">
    <source>
        <dbReference type="Proteomes" id="UP000177310"/>
    </source>
</evidence>
<dbReference type="InterPro" id="IPR006171">
    <property type="entry name" value="TOPRIM_dom"/>
</dbReference>
<dbReference type="Gene3D" id="3.30.65.10">
    <property type="entry name" value="Bacterial Topoisomerase I, domain 1"/>
    <property type="match status" value="1"/>
</dbReference>
<dbReference type="InterPro" id="IPR013498">
    <property type="entry name" value="Topo_IA_Znf"/>
</dbReference>
<dbReference type="AlphaFoldDB" id="A0A1G1YGJ4"/>
<feature type="non-terminal residue" evidence="17">
    <location>
        <position position="618"/>
    </location>
</feature>
<dbReference type="GO" id="GO:0005694">
    <property type="term" value="C:chromosome"/>
    <property type="evidence" value="ECO:0007669"/>
    <property type="project" value="InterPro"/>
</dbReference>
<dbReference type="InterPro" id="IPR023406">
    <property type="entry name" value="Topo_IA_AS"/>
</dbReference>
<evidence type="ECO:0000256" key="11">
    <source>
        <dbReference type="ARBA" id="ARBA00030003"/>
    </source>
</evidence>
<comment type="catalytic activity">
    <reaction evidence="1">
        <text>ATP-independent breakage of single-stranded DNA, followed by passage and rejoining.</text>
        <dbReference type="EC" id="5.6.2.1"/>
    </reaction>
</comment>
<dbReference type="PROSITE" id="PS50880">
    <property type="entry name" value="TOPRIM"/>
    <property type="match status" value="1"/>
</dbReference>
<keyword evidence="4" id="KW-0479">Metal-binding</keyword>
<evidence type="ECO:0000256" key="2">
    <source>
        <dbReference type="ARBA" id="ARBA00009446"/>
    </source>
</evidence>
<keyword evidence="6" id="KW-0862">Zinc</keyword>
<evidence type="ECO:0000256" key="8">
    <source>
        <dbReference type="ARBA" id="ARBA00023029"/>
    </source>
</evidence>
<evidence type="ECO:0000259" key="15">
    <source>
        <dbReference type="PROSITE" id="PS50880"/>
    </source>
</evidence>
<evidence type="ECO:0000256" key="3">
    <source>
        <dbReference type="ARBA" id="ARBA00012891"/>
    </source>
</evidence>
<evidence type="ECO:0000256" key="10">
    <source>
        <dbReference type="ARBA" id="ARBA00023235"/>
    </source>
</evidence>
<dbReference type="NCBIfam" id="TIGR01051">
    <property type="entry name" value="topA_bact"/>
    <property type="match status" value="1"/>
</dbReference>
<evidence type="ECO:0000313" key="17">
    <source>
        <dbReference type="EMBL" id="OGY50850.1"/>
    </source>
</evidence>
<dbReference type="GO" id="GO:0003917">
    <property type="term" value="F:DNA topoisomerase type I (single strand cut, ATP-independent) activity"/>
    <property type="evidence" value="ECO:0007669"/>
    <property type="project" value="UniProtKB-EC"/>
</dbReference>
<dbReference type="PROSITE" id="PS52039">
    <property type="entry name" value="TOPO_IA_2"/>
    <property type="match status" value="1"/>
</dbReference>
<dbReference type="InterPro" id="IPR023405">
    <property type="entry name" value="Topo_IA_core_domain"/>
</dbReference>
<dbReference type="InterPro" id="IPR013497">
    <property type="entry name" value="Topo_IA_cen"/>
</dbReference>
<dbReference type="CDD" id="cd00186">
    <property type="entry name" value="TOP1Ac"/>
    <property type="match status" value="1"/>
</dbReference>
<evidence type="ECO:0000256" key="9">
    <source>
        <dbReference type="ARBA" id="ARBA00023125"/>
    </source>
</evidence>
<dbReference type="SMART" id="SM00436">
    <property type="entry name" value="TOP1Bc"/>
    <property type="match status" value="1"/>
</dbReference>
<comment type="caution">
    <text evidence="17">The sequence shown here is derived from an EMBL/GenBank/DDBJ whole genome shotgun (WGS) entry which is preliminary data.</text>
</comment>
<dbReference type="Pfam" id="PF01751">
    <property type="entry name" value="Toprim"/>
    <property type="match status" value="1"/>
</dbReference>
<dbReference type="HAMAP" id="MF_00952">
    <property type="entry name" value="Topoisom_1_prok"/>
    <property type="match status" value="1"/>
</dbReference>
<dbReference type="GO" id="GO:0008270">
    <property type="term" value="F:zinc ion binding"/>
    <property type="evidence" value="ECO:0007669"/>
    <property type="project" value="UniProtKB-KW"/>
</dbReference>
<keyword evidence="9" id="KW-0238">DNA-binding</keyword>
<organism evidence="17 18">
    <name type="scientific">Candidatus Buchananbacteria bacterium RIFCSPHIGHO2_02_FULL_56_16</name>
    <dbReference type="NCBI Taxonomy" id="1797542"/>
    <lineage>
        <taxon>Bacteria</taxon>
        <taxon>Candidatus Buchananiibacteriota</taxon>
    </lineage>
</organism>
<dbReference type="InterPro" id="IPR013826">
    <property type="entry name" value="Topo_IA_cen_sub3"/>
</dbReference>
<dbReference type="InterPro" id="IPR028612">
    <property type="entry name" value="Topoisom_1_IA"/>
</dbReference>
<dbReference type="SMART" id="SM00493">
    <property type="entry name" value="TOPRIM"/>
    <property type="match status" value="1"/>
</dbReference>
<accession>A0A1G1YGJ4</accession>
<evidence type="ECO:0000256" key="13">
    <source>
        <dbReference type="ARBA" id="ARBA00032235"/>
    </source>
</evidence>
<dbReference type="InterPro" id="IPR003602">
    <property type="entry name" value="Topo_IA_DNA-bd_dom"/>
</dbReference>
<dbReference type="SUPFAM" id="SSF56712">
    <property type="entry name" value="Prokaryotic type I DNA topoisomerase"/>
    <property type="match status" value="1"/>
</dbReference>
<dbReference type="SUPFAM" id="SSF57783">
    <property type="entry name" value="Zinc beta-ribbon"/>
    <property type="match status" value="1"/>
</dbReference>
<evidence type="ECO:0000256" key="14">
    <source>
        <dbReference type="ARBA" id="ARBA00032877"/>
    </source>
</evidence>
<dbReference type="PANTHER" id="PTHR42785:SF1">
    <property type="entry name" value="DNA TOPOISOMERASE"/>
    <property type="match status" value="1"/>
</dbReference>
<evidence type="ECO:0000256" key="1">
    <source>
        <dbReference type="ARBA" id="ARBA00000213"/>
    </source>
</evidence>
<dbReference type="PRINTS" id="PR00417">
    <property type="entry name" value="PRTPISMRASEI"/>
</dbReference>
<evidence type="ECO:0000256" key="7">
    <source>
        <dbReference type="ARBA" id="ARBA00022842"/>
    </source>
</evidence>
<keyword evidence="7" id="KW-0460">Magnesium</keyword>
<dbReference type="Proteomes" id="UP000177310">
    <property type="component" value="Unassembled WGS sequence"/>
</dbReference>
<evidence type="ECO:0000256" key="12">
    <source>
        <dbReference type="ARBA" id="ARBA00031985"/>
    </source>
</evidence>
<dbReference type="Gene3D" id="3.40.50.140">
    <property type="match status" value="1"/>
</dbReference>
<evidence type="ECO:0000256" key="4">
    <source>
        <dbReference type="ARBA" id="ARBA00022723"/>
    </source>
</evidence>
<comment type="similarity">
    <text evidence="2">Belongs to the type IA topoisomerase family.</text>
</comment>
<gene>
    <name evidence="17" type="ORF">A3J59_03285</name>
</gene>
<feature type="domain" description="Topo IA-type catalytic" evidence="16">
    <location>
        <begin position="128"/>
        <end position="558"/>
    </location>
</feature>
<dbReference type="InterPro" id="IPR013825">
    <property type="entry name" value="Topo_IA_cen_sub2"/>
</dbReference>
<keyword evidence="8" id="KW-0799">Topoisomerase</keyword>
<proteinExistence type="inferred from homology"/>
<dbReference type="Gene3D" id="2.70.20.10">
    <property type="entry name" value="Topoisomerase I, domain 3"/>
    <property type="match status" value="1"/>
</dbReference>
<dbReference type="InterPro" id="IPR003601">
    <property type="entry name" value="Topo_IA_2"/>
</dbReference>
<dbReference type="PANTHER" id="PTHR42785">
    <property type="entry name" value="DNA TOPOISOMERASE, TYPE IA, CORE"/>
    <property type="match status" value="1"/>
</dbReference>
<keyword evidence="10 17" id="KW-0413">Isomerase</keyword>
<protein>
    <recommendedName>
        <fullName evidence="3">DNA topoisomerase</fullName>
        <ecNumber evidence="3">5.6.2.1</ecNumber>
    </recommendedName>
    <alternativeName>
        <fullName evidence="14">Omega-protein</fullName>
    </alternativeName>
    <alternativeName>
        <fullName evidence="13">Relaxing enzyme</fullName>
    </alternativeName>
    <alternativeName>
        <fullName evidence="11">Swivelase</fullName>
    </alternativeName>
    <alternativeName>
        <fullName evidence="12">Untwisting enzyme</fullName>
    </alternativeName>
</protein>
<dbReference type="STRING" id="1797542.A3J59_03285"/>
<reference evidence="17 18" key="1">
    <citation type="journal article" date="2016" name="Nat. Commun.">
        <title>Thousands of microbial genomes shed light on interconnected biogeochemical processes in an aquifer system.</title>
        <authorList>
            <person name="Anantharaman K."/>
            <person name="Brown C.T."/>
            <person name="Hug L.A."/>
            <person name="Sharon I."/>
            <person name="Castelle C.J."/>
            <person name="Probst A.J."/>
            <person name="Thomas B.C."/>
            <person name="Singh A."/>
            <person name="Wilkins M.J."/>
            <person name="Karaoz U."/>
            <person name="Brodie E.L."/>
            <person name="Williams K.H."/>
            <person name="Hubbard S.S."/>
            <person name="Banfield J.F."/>
        </authorList>
    </citation>
    <scope>NUCLEOTIDE SEQUENCE [LARGE SCALE GENOMIC DNA]</scope>
</reference>
<dbReference type="Pfam" id="PF01131">
    <property type="entry name" value="Topoisom_bac"/>
    <property type="match status" value="1"/>
</dbReference>
<dbReference type="InterPro" id="IPR013824">
    <property type="entry name" value="Topo_IA_cen_sub1"/>
</dbReference>